<dbReference type="SMART" id="SM00098">
    <property type="entry name" value="alkPPc"/>
    <property type="match status" value="1"/>
</dbReference>
<comment type="similarity">
    <text evidence="3 9">Belongs to the alkaline phosphatase family.</text>
</comment>
<dbReference type="SUPFAM" id="SSF53649">
    <property type="entry name" value="Alkaline phosphatase-like"/>
    <property type="match status" value="1"/>
</dbReference>
<evidence type="ECO:0000256" key="1">
    <source>
        <dbReference type="ARBA" id="ARBA00001946"/>
    </source>
</evidence>
<keyword evidence="7" id="KW-0862">Zinc</keyword>
<gene>
    <name evidence="11" type="ORF">CUW_0614</name>
</gene>
<evidence type="ECO:0000256" key="2">
    <source>
        <dbReference type="ARBA" id="ARBA00001947"/>
    </source>
</evidence>
<evidence type="ECO:0000313" key="12">
    <source>
        <dbReference type="Proteomes" id="UP000002938"/>
    </source>
</evidence>
<dbReference type="InterPro" id="IPR001952">
    <property type="entry name" value="Alkaline_phosphatase"/>
</dbReference>
<dbReference type="EMBL" id="ADMN01000030">
    <property type="protein sequence ID" value="EFF64656.1"/>
    <property type="molecule type" value="Genomic_DNA"/>
</dbReference>
<evidence type="ECO:0000256" key="6">
    <source>
        <dbReference type="ARBA" id="ARBA00022801"/>
    </source>
</evidence>
<dbReference type="Pfam" id="PF00245">
    <property type="entry name" value="Alk_phosphatase"/>
    <property type="match status" value="1"/>
</dbReference>
<dbReference type="InterPro" id="IPR017850">
    <property type="entry name" value="Alkaline_phosphatase_core_sf"/>
</dbReference>
<keyword evidence="12" id="KW-1185">Reference proteome</keyword>
<sequence>MMNKKWLNILLSMATALTVVMGCSNEEEKSVSVAETIEVTVAPKYVFMFIGDGMSQVQVNAAQVYTGNDGEGEITTNNLNFTAFPTVGLVTTHNSTSFVPDSASTATALSSGVKTHSGVIGLEANKTKVTESITEKLKLAGKKIGIVTTVTINHATPAAYYAHVPSRGDYYEIATQLATSNFDYFGGGSIAQPTGKNEDERNVYEIIEENGYQVAKTKEDILALDSSSGKVYAQSPVLQDSGAMPYAIDAKEDDLMLADFVEKGIKVLDNEQGFFMMVESGKVDWACHANDAMTAIAEVLAFEDAVQVAIDFANEHPEETLILVTGDHETGGMSIGYAKTGYHTAFELLKAQKMSYVAFDELIKDLKASNPNLTFEDVYPIIKENFGLISSEDEEATHGEKALFVMSDDELKKLKAGFEESMKNKDDRDQTEEAQILYGGYDPLSVSLTHLLNNKAGIGWTSYAHTGAPVAIYARGVGAELFSGFYDNVDVFHKLVEICQVD</sequence>
<keyword evidence="6" id="KW-0378">Hydrolase</keyword>
<evidence type="ECO:0000256" key="10">
    <source>
        <dbReference type="SAM" id="SignalP"/>
    </source>
</evidence>
<accession>A0ABN0A4G3</accession>
<comment type="caution">
    <text evidence="11">The sequence shown here is derived from an EMBL/GenBank/DDBJ whole genome shotgun (WGS) entry which is preliminary data.</text>
</comment>
<dbReference type="InterPro" id="IPR018299">
    <property type="entry name" value="Alkaline_phosphatase_AS"/>
</dbReference>
<dbReference type="PANTHER" id="PTHR11596">
    <property type="entry name" value="ALKALINE PHOSPHATASE"/>
    <property type="match status" value="1"/>
</dbReference>
<evidence type="ECO:0000256" key="9">
    <source>
        <dbReference type="RuleBase" id="RU003946"/>
    </source>
</evidence>
<evidence type="ECO:0000313" key="11">
    <source>
        <dbReference type="EMBL" id="EFF64656.1"/>
    </source>
</evidence>
<evidence type="ECO:0000256" key="8">
    <source>
        <dbReference type="ARBA" id="ARBA00022842"/>
    </source>
</evidence>
<dbReference type="CDD" id="cd16012">
    <property type="entry name" value="ALP"/>
    <property type="match status" value="1"/>
</dbReference>
<reference evidence="11 12" key="1">
    <citation type="journal article" date="2011" name="J. Bacteriol.">
        <title>Draft Genome Sequence of Turicibacter sanguinis PC909, Isolated from Human Feces.</title>
        <authorList>
            <person name="Cuiv P.O."/>
            <person name="Klaassens E.S."/>
            <person name="Durkin A.S."/>
            <person name="Harkins D.M."/>
            <person name="Foster L."/>
            <person name="McCorrison J."/>
            <person name="Torralba M."/>
            <person name="Nelson K.E."/>
            <person name="Morrison M."/>
        </authorList>
    </citation>
    <scope>NUCLEOTIDE SEQUENCE [LARGE SCALE GENOMIC DNA]</scope>
    <source>
        <strain evidence="11 12">PC909</strain>
    </source>
</reference>
<keyword evidence="8" id="KW-0460">Magnesium</keyword>
<feature type="signal peptide" evidence="10">
    <location>
        <begin position="1"/>
        <end position="21"/>
    </location>
</feature>
<dbReference type="PROSITE" id="PS00123">
    <property type="entry name" value="ALKALINE_PHOSPHATASE"/>
    <property type="match status" value="1"/>
</dbReference>
<name>A0ABN0A4G3_9FIRM</name>
<dbReference type="Proteomes" id="UP000002938">
    <property type="component" value="Unassembled WGS sequence"/>
</dbReference>
<protein>
    <submittedName>
        <fullName evidence="11">Alkaline phosphatase family protein</fullName>
    </submittedName>
</protein>
<dbReference type="PROSITE" id="PS51257">
    <property type="entry name" value="PROKAR_LIPOPROTEIN"/>
    <property type="match status" value="1"/>
</dbReference>
<comment type="cofactor">
    <cofactor evidence="2">
        <name>Zn(2+)</name>
        <dbReference type="ChEBI" id="CHEBI:29105"/>
    </cofactor>
</comment>
<proteinExistence type="inferred from homology"/>
<evidence type="ECO:0000256" key="4">
    <source>
        <dbReference type="ARBA" id="ARBA00022553"/>
    </source>
</evidence>
<evidence type="ECO:0000256" key="3">
    <source>
        <dbReference type="ARBA" id="ARBA00005984"/>
    </source>
</evidence>
<feature type="chain" id="PRO_5045199953" evidence="10">
    <location>
        <begin position="22"/>
        <end position="502"/>
    </location>
</feature>
<dbReference type="Gene3D" id="3.40.720.10">
    <property type="entry name" value="Alkaline Phosphatase, subunit A"/>
    <property type="match status" value="2"/>
</dbReference>
<evidence type="ECO:0000256" key="5">
    <source>
        <dbReference type="ARBA" id="ARBA00022723"/>
    </source>
</evidence>
<dbReference type="PRINTS" id="PR00113">
    <property type="entry name" value="ALKPHPHTASE"/>
</dbReference>
<keyword evidence="4" id="KW-0597">Phosphoprotein</keyword>
<dbReference type="PANTHER" id="PTHR11596:SF5">
    <property type="entry name" value="ALKALINE PHOSPHATASE"/>
    <property type="match status" value="1"/>
</dbReference>
<keyword evidence="10" id="KW-0732">Signal</keyword>
<comment type="cofactor">
    <cofactor evidence="1">
        <name>Mg(2+)</name>
        <dbReference type="ChEBI" id="CHEBI:18420"/>
    </cofactor>
</comment>
<evidence type="ECO:0000256" key="7">
    <source>
        <dbReference type="ARBA" id="ARBA00022833"/>
    </source>
</evidence>
<keyword evidence="5" id="KW-0479">Metal-binding</keyword>
<organism evidence="11 12">
    <name type="scientific">Turicibacter sanguinis PC909</name>
    <dbReference type="NCBI Taxonomy" id="702450"/>
    <lineage>
        <taxon>Bacteria</taxon>
        <taxon>Bacillati</taxon>
        <taxon>Bacillota</taxon>
        <taxon>Erysipelotrichia</taxon>
        <taxon>Erysipelotrichales</taxon>
        <taxon>Turicibacteraceae</taxon>
        <taxon>Turicibacter</taxon>
    </lineage>
</organism>